<dbReference type="SUPFAM" id="SSF52833">
    <property type="entry name" value="Thioredoxin-like"/>
    <property type="match status" value="1"/>
</dbReference>
<evidence type="ECO:0000313" key="4">
    <source>
        <dbReference type="Proteomes" id="UP000703269"/>
    </source>
</evidence>
<dbReference type="InterPro" id="IPR045108">
    <property type="entry name" value="TXNDC17-like"/>
</dbReference>
<comment type="similarity">
    <text evidence="1">Belongs to the thioredoxin family.</text>
</comment>
<feature type="domain" description="Thioredoxin" evidence="2">
    <location>
        <begin position="17"/>
        <end position="106"/>
    </location>
</feature>
<dbReference type="GO" id="GO:0047134">
    <property type="term" value="F:protein-disulfide reductase [NAD(P)H] activity"/>
    <property type="evidence" value="ECO:0007669"/>
    <property type="project" value="InterPro"/>
</dbReference>
<sequence>MPIRYTVDPATPDALQGATEDFIVFYSSRDEHGRMWCPDCRDVEAIVSKTFESAEAPSALIVWVGQRAEWKTPSNPFRAEPWKVGSIPTIVRAKDGARLEEGEILQNLGSFAVVP</sequence>
<evidence type="ECO:0000256" key="1">
    <source>
        <dbReference type="ARBA" id="ARBA00008987"/>
    </source>
</evidence>
<proteinExistence type="inferred from homology"/>
<name>A0A9P3G7I9_9APHY</name>
<dbReference type="InterPro" id="IPR010357">
    <property type="entry name" value="TXNDC17_dom"/>
</dbReference>
<dbReference type="Proteomes" id="UP000703269">
    <property type="component" value="Unassembled WGS sequence"/>
</dbReference>
<reference evidence="3 4" key="1">
    <citation type="submission" date="2021-08" db="EMBL/GenBank/DDBJ databases">
        <title>Draft Genome Sequence of Phanerochaete sordida strain YK-624.</title>
        <authorList>
            <person name="Mori T."/>
            <person name="Dohra H."/>
            <person name="Suzuki T."/>
            <person name="Kawagishi H."/>
            <person name="Hirai H."/>
        </authorList>
    </citation>
    <scope>NUCLEOTIDE SEQUENCE [LARGE SCALE GENOMIC DNA]</scope>
    <source>
        <strain evidence="3 4">YK-624</strain>
    </source>
</reference>
<dbReference type="InterPro" id="IPR036249">
    <property type="entry name" value="Thioredoxin-like_sf"/>
</dbReference>
<evidence type="ECO:0000259" key="2">
    <source>
        <dbReference type="Pfam" id="PF06110"/>
    </source>
</evidence>
<protein>
    <recommendedName>
        <fullName evidence="2">Thioredoxin domain-containing protein</fullName>
    </recommendedName>
</protein>
<dbReference type="AlphaFoldDB" id="A0A9P3G7I9"/>
<dbReference type="OrthoDB" id="78947at2759"/>
<dbReference type="PANTHER" id="PTHR12452:SF0">
    <property type="entry name" value="THIOREDOXIN DOMAIN-CONTAINING PROTEIN 17"/>
    <property type="match status" value="1"/>
</dbReference>
<dbReference type="Pfam" id="PF06110">
    <property type="entry name" value="TXD17-like_Trx"/>
    <property type="match status" value="1"/>
</dbReference>
<organism evidence="3 4">
    <name type="scientific">Phanerochaete sordida</name>
    <dbReference type="NCBI Taxonomy" id="48140"/>
    <lineage>
        <taxon>Eukaryota</taxon>
        <taxon>Fungi</taxon>
        <taxon>Dikarya</taxon>
        <taxon>Basidiomycota</taxon>
        <taxon>Agaricomycotina</taxon>
        <taxon>Agaricomycetes</taxon>
        <taxon>Polyporales</taxon>
        <taxon>Phanerochaetaceae</taxon>
        <taxon>Phanerochaete</taxon>
    </lineage>
</organism>
<evidence type="ECO:0000313" key="3">
    <source>
        <dbReference type="EMBL" id="GJE89671.1"/>
    </source>
</evidence>
<dbReference type="EMBL" id="BPQB01000013">
    <property type="protein sequence ID" value="GJE89671.1"/>
    <property type="molecule type" value="Genomic_DNA"/>
</dbReference>
<comment type="caution">
    <text evidence="3">The sequence shown here is derived from an EMBL/GenBank/DDBJ whole genome shotgun (WGS) entry which is preliminary data.</text>
</comment>
<gene>
    <name evidence="3" type="ORF">PsYK624_057770</name>
</gene>
<accession>A0A9P3G7I9</accession>
<keyword evidence="4" id="KW-1185">Reference proteome</keyword>
<dbReference type="PANTHER" id="PTHR12452">
    <property type="entry name" value="42-9-9 PROTEIN-RELATED"/>
    <property type="match status" value="1"/>
</dbReference>
<dbReference type="GO" id="GO:0005829">
    <property type="term" value="C:cytosol"/>
    <property type="evidence" value="ECO:0007669"/>
    <property type="project" value="TreeGrafter"/>
</dbReference>
<dbReference type="Gene3D" id="3.40.30.10">
    <property type="entry name" value="Glutaredoxin"/>
    <property type="match status" value="1"/>
</dbReference>